<dbReference type="GO" id="GO:0016491">
    <property type="term" value="F:oxidoreductase activity"/>
    <property type="evidence" value="ECO:0007669"/>
    <property type="project" value="UniProtKB-ARBA"/>
</dbReference>
<dbReference type="PATRIC" id="fig|989403.3.peg.4821"/>
<protein>
    <submittedName>
        <fullName evidence="2">Lactate utilization protein A</fullName>
    </submittedName>
</protein>
<feature type="domain" description="Cysteine-rich" evidence="1">
    <location>
        <begin position="15"/>
        <end position="95"/>
    </location>
</feature>
<dbReference type="OrthoDB" id="9770306at2"/>
<evidence type="ECO:0000259" key="1">
    <source>
        <dbReference type="Pfam" id="PF02754"/>
    </source>
</evidence>
<dbReference type="RefSeq" id="WP_068010673.1">
    <property type="nucleotide sequence ID" value="NZ_FOFM01000001.1"/>
</dbReference>
<dbReference type="Pfam" id="PF02754">
    <property type="entry name" value="CCG"/>
    <property type="match status" value="1"/>
</dbReference>
<name>A0A165T5T3_9HYPH</name>
<evidence type="ECO:0000313" key="3">
    <source>
        <dbReference type="Proteomes" id="UP000076577"/>
    </source>
</evidence>
<keyword evidence="3" id="KW-1185">Reference proteome</keyword>
<accession>A0A165T5T3</accession>
<dbReference type="EMBL" id="LMCB01000152">
    <property type="protein sequence ID" value="KZL05476.1"/>
    <property type="molecule type" value="Genomic_DNA"/>
</dbReference>
<dbReference type="PANTHER" id="PTHR30296:SF0">
    <property type="entry name" value="LACTATE UTILIZATION PROTEIN A"/>
    <property type="match status" value="1"/>
</dbReference>
<organism evidence="2 3">
    <name type="scientific">Pseudovibrio axinellae</name>
    <dbReference type="NCBI Taxonomy" id="989403"/>
    <lineage>
        <taxon>Bacteria</taxon>
        <taxon>Pseudomonadati</taxon>
        <taxon>Pseudomonadota</taxon>
        <taxon>Alphaproteobacteria</taxon>
        <taxon>Hyphomicrobiales</taxon>
        <taxon>Stappiaceae</taxon>
        <taxon>Pseudovibrio</taxon>
    </lineage>
</organism>
<gene>
    <name evidence="2" type="primary">lutA_1</name>
    <name evidence="2" type="ORF">PsAD2_04401</name>
</gene>
<dbReference type="GO" id="GO:0005829">
    <property type="term" value="C:cytosol"/>
    <property type="evidence" value="ECO:0007669"/>
    <property type="project" value="TreeGrafter"/>
</dbReference>
<comment type="caution">
    <text evidence="2">The sequence shown here is derived from an EMBL/GenBank/DDBJ whole genome shotgun (WGS) entry which is preliminary data.</text>
</comment>
<reference evidence="2 3" key="1">
    <citation type="journal article" date="2016" name="Front. Microbiol.">
        <title>Comparative Genomic Analysis Reveals a Diverse Repertoire of Genes Involved in Prokaryote-Eukaryote Interactions within the Pseudovibrio Genus.</title>
        <authorList>
            <person name="Romano S."/>
            <person name="Fernandez-Guerra A."/>
            <person name="Reen F.J."/>
            <person name="Glockner F.O."/>
            <person name="Crowley S.P."/>
            <person name="O'Sullivan O."/>
            <person name="Cotter P.D."/>
            <person name="Adams C."/>
            <person name="Dobson A.D."/>
            <person name="O'Gara F."/>
        </authorList>
    </citation>
    <scope>NUCLEOTIDE SEQUENCE [LARGE SCALE GENOMIC DNA]</scope>
    <source>
        <strain evidence="2 3">Ad2</strain>
    </source>
</reference>
<sequence length="271" mass="28987">MAKQRRPKFKKDARVGLFVSCTTNLFRPSLIKAGVHLLEKAGYIVEVPPLQNCCGLISLRSGEPEDAKDMAKQVISQFGHYDFVGVLSPFCAAVFDRAYPSLLGEQSEELATHANRFRKSCFEVSDLVLASPFALKALSEFTGSIAFLDVSGEPNLFGSQVSSRLLLGQMKQAHIVDLPQICASQVDGAPDGTISPELGSKGLDGVLRTVRSCGAGTLVSTDLALLMELSSHLRKFGSAIELRPVLEVLAGDLGSMPIGISARAMAGQSLF</sequence>
<dbReference type="Proteomes" id="UP000076577">
    <property type="component" value="Unassembled WGS sequence"/>
</dbReference>
<dbReference type="STRING" id="989403.SAMN05421798_101856"/>
<dbReference type="AlphaFoldDB" id="A0A165T5T3"/>
<evidence type="ECO:0000313" key="2">
    <source>
        <dbReference type="EMBL" id="KZL05476.1"/>
    </source>
</evidence>
<dbReference type="InterPro" id="IPR004017">
    <property type="entry name" value="Cys_rich_dom"/>
</dbReference>
<dbReference type="PANTHER" id="PTHR30296">
    <property type="entry name" value="UNCHARACTERIZED PROTEIN YKGE"/>
    <property type="match status" value="1"/>
</dbReference>
<proteinExistence type="predicted"/>